<name>A0A3S9SL14_EIKCO</name>
<organism evidence="1 2">
    <name type="scientific">Eikenella corrodens</name>
    <dbReference type="NCBI Taxonomy" id="539"/>
    <lineage>
        <taxon>Bacteria</taxon>
        <taxon>Pseudomonadati</taxon>
        <taxon>Pseudomonadota</taxon>
        <taxon>Betaproteobacteria</taxon>
        <taxon>Neisseriales</taxon>
        <taxon>Neisseriaceae</taxon>
        <taxon>Eikenella</taxon>
    </lineage>
</organism>
<dbReference type="RefSeq" id="WP_126983615.1">
    <property type="nucleotide sequence ID" value="NZ_CP034670.1"/>
</dbReference>
<accession>A0A3S9SL14</accession>
<dbReference type="Proteomes" id="UP000282435">
    <property type="component" value="Chromosome"/>
</dbReference>
<evidence type="ECO:0000313" key="1">
    <source>
        <dbReference type="EMBL" id="AZR60128.1"/>
    </source>
</evidence>
<protein>
    <submittedName>
        <fullName evidence="1">Uncharacterized protein</fullName>
    </submittedName>
</protein>
<evidence type="ECO:0000313" key="2">
    <source>
        <dbReference type="Proteomes" id="UP000282435"/>
    </source>
</evidence>
<sequence>MYVIIDFQIALKATWEFPQPYWQRAGVLLNMVAASTASPTVSYQIGQYFKSHDAEGTPAHLLAHAILGATTAAVSSLG</sequence>
<proteinExistence type="predicted"/>
<gene>
    <name evidence="1" type="ORF">ELB75_08895</name>
</gene>
<reference evidence="1 2" key="1">
    <citation type="submission" date="2018-12" db="EMBL/GenBank/DDBJ databases">
        <title>Genome sequencing of Eikenella corrodens KCOM 3110 (= JS217).</title>
        <authorList>
            <person name="Koo J.-K."/>
            <person name="Park S.-N."/>
            <person name="Lim Y.K."/>
        </authorList>
    </citation>
    <scope>NUCLEOTIDE SEQUENCE [LARGE SCALE GENOMIC DNA]</scope>
    <source>
        <strain evidence="1 2">KCOM 3110</strain>
    </source>
</reference>
<dbReference type="AlphaFoldDB" id="A0A3S9SL14"/>
<dbReference type="EMBL" id="CP034670">
    <property type="protein sequence ID" value="AZR60128.1"/>
    <property type="molecule type" value="Genomic_DNA"/>
</dbReference>